<comment type="caution">
    <text evidence="3">The sequence shown here is derived from an EMBL/GenBank/DDBJ whole genome shotgun (WGS) entry which is preliminary data.</text>
</comment>
<dbReference type="Pfam" id="PF02298">
    <property type="entry name" value="Cu_bind_like"/>
    <property type="match status" value="1"/>
</dbReference>
<proteinExistence type="predicted"/>
<dbReference type="AlphaFoldDB" id="A0A835V4D3"/>
<dbReference type="GO" id="GO:0005886">
    <property type="term" value="C:plasma membrane"/>
    <property type="evidence" value="ECO:0007669"/>
    <property type="project" value="TreeGrafter"/>
</dbReference>
<dbReference type="PROSITE" id="PS51485">
    <property type="entry name" value="PHYTOCYANIN"/>
    <property type="match status" value="1"/>
</dbReference>
<dbReference type="InterPro" id="IPR003245">
    <property type="entry name" value="Phytocyanin_dom"/>
</dbReference>
<dbReference type="PANTHER" id="PTHR33021">
    <property type="entry name" value="BLUE COPPER PROTEIN"/>
    <property type="match status" value="1"/>
</dbReference>
<dbReference type="InterPro" id="IPR039391">
    <property type="entry name" value="Phytocyanin-like"/>
</dbReference>
<name>A0A835V4D3_VANPL</name>
<feature type="domain" description="Phytocyanin" evidence="2">
    <location>
        <begin position="46"/>
        <end position="141"/>
    </location>
</feature>
<accession>A0A835V4D3</accession>
<keyword evidence="1" id="KW-0812">Transmembrane</keyword>
<reference evidence="3 4" key="1">
    <citation type="journal article" date="2020" name="Nat. Food">
        <title>A phased Vanilla planifolia genome enables genetic improvement of flavour and production.</title>
        <authorList>
            <person name="Hasing T."/>
            <person name="Tang H."/>
            <person name="Brym M."/>
            <person name="Khazi F."/>
            <person name="Huang T."/>
            <person name="Chambers A.H."/>
        </authorList>
    </citation>
    <scope>NUCLEOTIDE SEQUENCE [LARGE SCALE GENOMIC DNA]</scope>
    <source>
        <tissue evidence="3">Leaf</tissue>
    </source>
</reference>
<dbReference type="SUPFAM" id="SSF49503">
    <property type="entry name" value="Cupredoxins"/>
    <property type="match status" value="1"/>
</dbReference>
<dbReference type="InterPro" id="IPR008972">
    <property type="entry name" value="Cupredoxin"/>
</dbReference>
<keyword evidence="1" id="KW-1133">Transmembrane helix</keyword>
<dbReference type="PANTHER" id="PTHR33021:SF289">
    <property type="entry name" value="EARLY NODULIN-LIKE PROTEIN 5-RELATED"/>
    <property type="match status" value="1"/>
</dbReference>
<evidence type="ECO:0000256" key="1">
    <source>
        <dbReference type="SAM" id="Phobius"/>
    </source>
</evidence>
<dbReference type="OrthoDB" id="959565at2759"/>
<evidence type="ECO:0000259" key="2">
    <source>
        <dbReference type="PROSITE" id="PS51485"/>
    </source>
</evidence>
<organism evidence="3 4">
    <name type="scientific">Vanilla planifolia</name>
    <name type="common">Vanilla</name>
    <dbReference type="NCBI Taxonomy" id="51239"/>
    <lineage>
        <taxon>Eukaryota</taxon>
        <taxon>Viridiplantae</taxon>
        <taxon>Streptophyta</taxon>
        <taxon>Embryophyta</taxon>
        <taxon>Tracheophyta</taxon>
        <taxon>Spermatophyta</taxon>
        <taxon>Magnoliopsida</taxon>
        <taxon>Liliopsida</taxon>
        <taxon>Asparagales</taxon>
        <taxon>Orchidaceae</taxon>
        <taxon>Vanilloideae</taxon>
        <taxon>Vanilleae</taxon>
        <taxon>Vanilla</taxon>
    </lineage>
</organism>
<evidence type="ECO:0000313" key="3">
    <source>
        <dbReference type="EMBL" id="KAG0483295.1"/>
    </source>
</evidence>
<gene>
    <name evidence="3" type="ORF">HPP92_011379</name>
</gene>
<dbReference type="Gene3D" id="2.60.40.420">
    <property type="entry name" value="Cupredoxins - blue copper proteins"/>
    <property type="match status" value="1"/>
</dbReference>
<dbReference type="Proteomes" id="UP000639772">
    <property type="component" value="Unassembled WGS sequence"/>
</dbReference>
<feature type="transmembrane region" description="Helical" evidence="1">
    <location>
        <begin position="167"/>
        <end position="187"/>
    </location>
</feature>
<keyword evidence="1" id="KW-0472">Membrane</keyword>
<dbReference type="EMBL" id="JADCNM010000005">
    <property type="protein sequence ID" value="KAG0483295.1"/>
    <property type="molecule type" value="Genomic_DNA"/>
</dbReference>
<sequence length="188" mass="20459">MREQPQEKQRKKKSMPFTSTPIPYHGLFLLLLPLLLSITSLPAHSFVFDVGGGHGWAVLQQLRLLQPVGRRQPLPAFRYKKDSVMQVTEEDYSKCRSTHPIFFSNNGKTEVGLDRPGPFYFISGAEGHCERGQKVIIKVIAAAGVPGGSTPDGGGDDSPDSDAARAISAPLPVLAVFLTGSLPLFFLN</sequence>
<protein>
    <recommendedName>
        <fullName evidence="2">Phytocyanin domain-containing protein</fullName>
    </recommendedName>
</protein>
<dbReference type="GO" id="GO:0009055">
    <property type="term" value="F:electron transfer activity"/>
    <property type="evidence" value="ECO:0007669"/>
    <property type="project" value="InterPro"/>
</dbReference>
<evidence type="ECO:0000313" key="4">
    <source>
        <dbReference type="Proteomes" id="UP000639772"/>
    </source>
</evidence>